<keyword evidence="4 5" id="KW-0720">Serine protease</keyword>
<dbReference type="EMBL" id="QCZI01000019">
    <property type="protein sequence ID" value="PWA04111.1"/>
    <property type="molecule type" value="Genomic_DNA"/>
</dbReference>
<dbReference type="GO" id="GO:0008236">
    <property type="term" value="F:serine-type peptidase activity"/>
    <property type="evidence" value="ECO:0007669"/>
    <property type="project" value="UniProtKB-KW"/>
</dbReference>
<organism evidence="8 9">
    <name type="scientific">Flavobacterium psychrotolerans</name>
    <dbReference type="NCBI Taxonomy" id="2169410"/>
    <lineage>
        <taxon>Bacteria</taxon>
        <taxon>Pseudomonadati</taxon>
        <taxon>Bacteroidota</taxon>
        <taxon>Flavobacteriia</taxon>
        <taxon>Flavobacteriales</taxon>
        <taxon>Flavobacteriaceae</taxon>
        <taxon>Flavobacterium</taxon>
    </lineage>
</organism>
<dbReference type="Proteomes" id="UP000245449">
    <property type="component" value="Unassembled WGS sequence"/>
</dbReference>
<evidence type="ECO:0000256" key="2">
    <source>
        <dbReference type="ARBA" id="ARBA00022670"/>
    </source>
</evidence>
<dbReference type="InterPro" id="IPR020992">
    <property type="entry name" value="Tail_Prtase_C"/>
</dbReference>
<dbReference type="Pfam" id="PF11818">
    <property type="entry name" value="DUF3340"/>
    <property type="match status" value="1"/>
</dbReference>
<evidence type="ECO:0000259" key="7">
    <source>
        <dbReference type="PROSITE" id="PS50106"/>
    </source>
</evidence>
<evidence type="ECO:0000313" key="8">
    <source>
        <dbReference type="EMBL" id="PWA04111.1"/>
    </source>
</evidence>
<reference evidence="8 9" key="1">
    <citation type="submission" date="2018-04" db="EMBL/GenBank/DDBJ databases">
        <title>Flavobacterium sp. nov., isolated from glacier ice.</title>
        <authorList>
            <person name="Liu Q."/>
            <person name="Xin Y.-H."/>
        </authorList>
    </citation>
    <scope>NUCLEOTIDE SEQUENCE [LARGE SCALE GENOMIC DNA]</scope>
    <source>
        <strain evidence="8 9">RB1R5</strain>
    </source>
</reference>
<dbReference type="InterPro" id="IPR040573">
    <property type="entry name" value="TSP_N"/>
</dbReference>
<dbReference type="PANTHER" id="PTHR32060:SF22">
    <property type="entry name" value="CARBOXYL-TERMINAL-PROCESSING PEPTIDASE 3, CHLOROPLASTIC"/>
    <property type="match status" value="1"/>
</dbReference>
<comment type="caution">
    <text evidence="8">The sequence shown here is derived from an EMBL/GenBank/DDBJ whole genome shotgun (WGS) entry which is preliminary data.</text>
</comment>
<dbReference type="InterPro" id="IPR029045">
    <property type="entry name" value="ClpP/crotonase-like_dom_sf"/>
</dbReference>
<feature type="domain" description="PDZ" evidence="7">
    <location>
        <begin position="284"/>
        <end position="354"/>
    </location>
</feature>
<dbReference type="GO" id="GO:0004175">
    <property type="term" value="F:endopeptidase activity"/>
    <property type="evidence" value="ECO:0007669"/>
    <property type="project" value="TreeGrafter"/>
</dbReference>
<dbReference type="SUPFAM" id="SSF50156">
    <property type="entry name" value="PDZ domain-like"/>
    <property type="match status" value="1"/>
</dbReference>
<gene>
    <name evidence="8" type="ORF">DB895_12565</name>
</gene>
<feature type="region of interest" description="Disordered" evidence="6">
    <location>
        <begin position="207"/>
        <end position="233"/>
    </location>
</feature>
<dbReference type="GO" id="GO:0006508">
    <property type="term" value="P:proteolysis"/>
    <property type="evidence" value="ECO:0007669"/>
    <property type="project" value="UniProtKB-KW"/>
</dbReference>
<dbReference type="Gene3D" id="3.90.226.10">
    <property type="entry name" value="2-enoyl-CoA Hydratase, Chain A, domain 1"/>
    <property type="match status" value="1"/>
</dbReference>
<dbReference type="SMART" id="SM00245">
    <property type="entry name" value="TSPc"/>
    <property type="match status" value="1"/>
</dbReference>
<dbReference type="CDD" id="cd07560">
    <property type="entry name" value="Peptidase_S41_CPP"/>
    <property type="match status" value="1"/>
</dbReference>
<evidence type="ECO:0000256" key="3">
    <source>
        <dbReference type="ARBA" id="ARBA00022801"/>
    </source>
</evidence>
<dbReference type="SMART" id="SM00228">
    <property type="entry name" value="PDZ"/>
    <property type="match status" value="1"/>
</dbReference>
<proteinExistence type="inferred from homology"/>
<name>A0A2U1JG48_9FLAO</name>
<dbReference type="NCBIfam" id="TIGR00225">
    <property type="entry name" value="prc"/>
    <property type="match status" value="1"/>
</dbReference>
<dbReference type="PROSITE" id="PS50106">
    <property type="entry name" value="PDZ"/>
    <property type="match status" value="1"/>
</dbReference>
<dbReference type="RefSeq" id="WP_116725718.1">
    <property type="nucleotide sequence ID" value="NZ_QCZI01000019.1"/>
</dbReference>
<dbReference type="InterPro" id="IPR004447">
    <property type="entry name" value="Peptidase_S41A"/>
</dbReference>
<dbReference type="PANTHER" id="PTHR32060">
    <property type="entry name" value="TAIL-SPECIFIC PROTEASE"/>
    <property type="match status" value="1"/>
</dbReference>
<accession>A0A2U1JG48</accession>
<keyword evidence="2 5" id="KW-0645">Protease</keyword>
<sequence length="750" mass="85838">MHTIFQFMKRNYKILLVVVALSVGLWSFIPKTQGDPEKDKLLLELLTFVIERGHYDPAAIDDKFSKGVYKDYIEALDPSKRFFLQSDIDEFAQFETQLDDQIKNKDLSFFELTHDRLLKRISESKSFYKEILEKPFDYNVQEDFNTDYEKLPFAKSTQELKEKWRKQIKLSTLSSLTDRLKIQEDKKNGIVSDKNKKKADDLAKSIRLDQFEKPNETPDKSPPKTFEQLEKETRESSLKSLNEYYDFVGDLDRNDWFSVYINAIATRFDPHTNYFPPDEKERFDVSMSGKLEGIGARLQKKNDYTEISELISGGPAWRGKELEAGDVIMKVAQGNDEAVDIIGMHLDDVVKKIKGPKGTEVRLTVKKVDGTIKVISIIRDIVEIEETYAKSSIVEKNGLKYGIIYLPKFYIDFENNDGRDAGKDMAIEVDRLKNEGVQGIIVDVRDDGGGSLKTVVDIAGLFIDEGPIVQIKSAGRKKEVLYDRDKKTHWDGPLVVMVNSFSASASEILAAAIQDYKRGIIIGSKQTYGKGTVQNVIDLNQFVRNSAVGDLGALKTTTQKFYRINGGSTQLEGVTSDVAMPDRYAYLKMGERDIDNAMPWDKIDAAEYTFWNKQTNFNQAIDNSKKRIASNDKFKLIEENAKWIDDRNKENVYSLNIDKFKAEQNAIEEKAKKYKSIADYQNQLKFSSLPKEVEAMKTDLALKEKRERWHESLSKDIYVEEALNILDDLQPKTVVKKGITTLKKDKLVKS</sequence>
<evidence type="ECO:0000256" key="5">
    <source>
        <dbReference type="RuleBase" id="RU004404"/>
    </source>
</evidence>
<protein>
    <submittedName>
        <fullName evidence="8">Tail-specific protease</fullName>
    </submittedName>
</protein>
<dbReference type="OrthoDB" id="9812068at2"/>
<evidence type="ECO:0000256" key="6">
    <source>
        <dbReference type="SAM" id="MobiDB-lite"/>
    </source>
</evidence>
<dbReference type="Pfam" id="PF00595">
    <property type="entry name" value="PDZ"/>
    <property type="match status" value="1"/>
</dbReference>
<evidence type="ECO:0000313" key="9">
    <source>
        <dbReference type="Proteomes" id="UP000245449"/>
    </source>
</evidence>
<dbReference type="GO" id="GO:0030288">
    <property type="term" value="C:outer membrane-bounded periplasmic space"/>
    <property type="evidence" value="ECO:0007669"/>
    <property type="project" value="TreeGrafter"/>
</dbReference>
<dbReference type="Gene3D" id="2.30.42.10">
    <property type="match status" value="1"/>
</dbReference>
<evidence type="ECO:0000256" key="1">
    <source>
        <dbReference type="ARBA" id="ARBA00009179"/>
    </source>
</evidence>
<dbReference type="InterPro" id="IPR005151">
    <property type="entry name" value="Tail-specific_protease"/>
</dbReference>
<dbReference type="Pfam" id="PF03572">
    <property type="entry name" value="Peptidase_S41"/>
    <property type="match status" value="1"/>
</dbReference>
<dbReference type="InterPro" id="IPR036034">
    <property type="entry name" value="PDZ_sf"/>
</dbReference>
<dbReference type="GO" id="GO:0007165">
    <property type="term" value="P:signal transduction"/>
    <property type="evidence" value="ECO:0007669"/>
    <property type="project" value="TreeGrafter"/>
</dbReference>
<evidence type="ECO:0000256" key="4">
    <source>
        <dbReference type="ARBA" id="ARBA00022825"/>
    </source>
</evidence>
<dbReference type="InterPro" id="IPR001478">
    <property type="entry name" value="PDZ"/>
</dbReference>
<dbReference type="CDD" id="cd06782">
    <property type="entry name" value="cpPDZ_CPP-like"/>
    <property type="match status" value="1"/>
</dbReference>
<keyword evidence="3 5" id="KW-0378">Hydrolase</keyword>
<keyword evidence="9" id="KW-1185">Reference proteome</keyword>
<comment type="similarity">
    <text evidence="1 5">Belongs to the peptidase S41A family.</text>
</comment>
<dbReference type="Pfam" id="PF17804">
    <property type="entry name" value="TSP_NTD"/>
    <property type="match status" value="1"/>
</dbReference>
<dbReference type="SUPFAM" id="SSF52096">
    <property type="entry name" value="ClpP/crotonase"/>
    <property type="match status" value="1"/>
</dbReference>
<dbReference type="AlphaFoldDB" id="A0A2U1JG48"/>